<comment type="pathway">
    <text evidence="2">Hydrocarbon metabolism; alkane degradation.</text>
</comment>
<evidence type="ECO:0000256" key="7">
    <source>
        <dbReference type="ARBA" id="ARBA00022982"/>
    </source>
</evidence>
<dbReference type="GO" id="GO:0009055">
    <property type="term" value="F:electron transfer activity"/>
    <property type="evidence" value="ECO:0007669"/>
    <property type="project" value="InterPro"/>
</dbReference>
<proteinExistence type="inferred from homology"/>
<feature type="binding site" evidence="10">
    <location>
        <position position="42"/>
    </location>
    <ligand>
        <name>Fe cation</name>
        <dbReference type="ChEBI" id="CHEBI:24875"/>
    </ligand>
</feature>
<dbReference type="GO" id="GO:0043448">
    <property type="term" value="P:alkane catabolic process"/>
    <property type="evidence" value="ECO:0007669"/>
    <property type="project" value="TreeGrafter"/>
</dbReference>
<dbReference type="CDD" id="cd00730">
    <property type="entry name" value="rubredoxin"/>
    <property type="match status" value="1"/>
</dbReference>
<dbReference type="AlphaFoldDB" id="A0A1Y0IH86"/>
<evidence type="ECO:0000256" key="9">
    <source>
        <dbReference type="PIRNR" id="PIRNR000071"/>
    </source>
</evidence>
<evidence type="ECO:0000256" key="10">
    <source>
        <dbReference type="PIRSR" id="PIRSR000071-1"/>
    </source>
</evidence>
<evidence type="ECO:0000256" key="2">
    <source>
        <dbReference type="ARBA" id="ARBA00004933"/>
    </source>
</evidence>
<accession>A0A1Y0IH86</accession>
<dbReference type="Proteomes" id="UP000196027">
    <property type="component" value="Chromosome"/>
</dbReference>
<dbReference type="InterPro" id="IPR050526">
    <property type="entry name" value="Rubredoxin_ET"/>
</dbReference>
<dbReference type="PIRSF" id="PIRSF000071">
    <property type="entry name" value="Rubredoxin"/>
    <property type="match status" value="1"/>
</dbReference>
<dbReference type="InterPro" id="IPR024934">
    <property type="entry name" value="Rubredoxin-like_dom"/>
</dbReference>
<evidence type="ECO:0000259" key="11">
    <source>
        <dbReference type="PROSITE" id="PS50903"/>
    </source>
</evidence>
<evidence type="ECO:0000256" key="1">
    <source>
        <dbReference type="ARBA" id="ARBA00002792"/>
    </source>
</evidence>
<feature type="binding site" evidence="10">
    <location>
        <position position="6"/>
    </location>
    <ligand>
        <name>Fe cation</name>
        <dbReference type="ChEBI" id="CHEBI:24875"/>
    </ligand>
</feature>
<dbReference type="PANTHER" id="PTHR47627">
    <property type="entry name" value="RUBREDOXIN"/>
    <property type="match status" value="1"/>
</dbReference>
<keyword evidence="5" id="KW-0963">Cytoplasm</keyword>
<feature type="domain" description="Rubredoxin-like" evidence="11">
    <location>
        <begin position="1"/>
        <end position="52"/>
    </location>
</feature>
<dbReference type="InterPro" id="IPR024922">
    <property type="entry name" value="Rubredoxin"/>
</dbReference>
<evidence type="ECO:0000256" key="8">
    <source>
        <dbReference type="ARBA" id="ARBA00023004"/>
    </source>
</evidence>
<dbReference type="GO" id="GO:0005506">
    <property type="term" value="F:iron ion binding"/>
    <property type="evidence" value="ECO:0007669"/>
    <property type="project" value="InterPro"/>
</dbReference>
<evidence type="ECO:0000256" key="4">
    <source>
        <dbReference type="ARBA" id="ARBA00022448"/>
    </source>
</evidence>
<dbReference type="InterPro" id="IPR018527">
    <property type="entry name" value="Rubredoxin_Fe_BS"/>
</dbReference>
<dbReference type="PRINTS" id="PR00163">
    <property type="entry name" value="RUBREDOXIN"/>
</dbReference>
<keyword evidence="6 9" id="KW-0479">Metal-binding</keyword>
<evidence type="ECO:0000256" key="6">
    <source>
        <dbReference type="ARBA" id="ARBA00022723"/>
    </source>
</evidence>
<keyword evidence="13" id="KW-1185">Reference proteome</keyword>
<dbReference type="RefSeq" id="WP_087463497.1">
    <property type="nucleotide sequence ID" value="NZ_CP021425.1"/>
</dbReference>
<evidence type="ECO:0000313" key="12">
    <source>
        <dbReference type="EMBL" id="ARU58754.1"/>
    </source>
</evidence>
<dbReference type="PROSITE" id="PS00202">
    <property type="entry name" value="RUBREDOXIN"/>
    <property type="match status" value="1"/>
</dbReference>
<evidence type="ECO:0000256" key="3">
    <source>
        <dbReference type="ARBA" id="ARBA00005337"/>
    </source>
</evidence>
<dbReference type="PANTHER" id="PTHR47627:SF1">
    <property type="entry name" value="RUBREDOXIN-1-RELATED"/>
    <property type="match status" value="1"/>
</dbReference>
<dbReference type="FunFam" id="2.20.28.10:FF:000001">
    <property type="entry name" value="Rubredoxin"/>
    <property type="match status" value="1"/>
</dbReference>
<evidence type="ECO:0000313" key="13">
    <source>
        <dbReference type="Proteomes" id="UP000196027"/>
    </source>
</evidence>
<comment type="similarity">
    <text evidence="3 9">Belongs to the rubredoxin family.</text>
</comment>
<keyword evidence="8 9" id="KW-0408">Iron</keyword>
<comment type="cofactor">
    <cofactor evidence="9 10">
        <name>Fe(3+)</name>
        <dbReference type="ChEBI" id="CHEBI:29034"/>
    </cofactor>
    <text evidence="9 10">Binds 1 Fe(3+) ion per subunit.</text>
</comment>
<dbReference type="Pfam" id="PF00301">
    <property type="entry name" value="Rubredoxin"/>
    <property type="match status" value="1"/>
</dbReference>
<comment type="function">
    <text evidence="1">Involved in the hydrocarbon hydroxylating system, which transfers electrons from NADH to rubredoxin reductase and then through rubredoxin to alkane 1 monooxygenase.</text>
</comment>
<organism evidence="12 13">
    <name type="scientific">Oleiphilus messinensis</name>
    <dbReference type="NCBI Taxonomy" id="141451"/>
    <lineage>
        <taxon>Bacteria</taxon>
        <taxon>Pseudomonadati</taxon>
        <taxon>Pseudomonadota</taxon>
        <taxon>Gammaproteobacteria</taxon>
        <taxon>Oceanospirillales</taxon>
        <taxon>Oleiphilaceae</taxon>
        <taxon>Oleiphilus</taxon>
    </lineage>
</organism>
<dbReference type="SUPFAM" id="SSF57802">
    <property type="entry name" value="Rubredoxin-like"/>
    <property type="match status" value="1"/>
</dbReference>
<dbReference type="InterPro" id="IPR024935">
    <property type="entry name" value="Rubredoxin_dom"/>
</dbReference>
<feature type="binding site" evidence="10">
    <location>
        <position position="9"/>
    </location>
    <ligand>
        <name>Fe cation</name>
        <dbReference type="ChEBI" id="CHEBI:24875"/>
    </ligand>
</feature>
<dbReference type="PROSITE" id="PS50903">
    <property type="entry name" value="RUBREDOXIN_LIKE"/>
    <property type="match status" value="1"/>
</dbReference>
<feature type="binding site" evidence="10">
    <location>
        <position position="39"/>
    </location>
    <ligand>
        <name>Fe cation</name>
        <dbReference type="ChEBI" id="CHEBI:24875"/>
    </ligand>
</feature>
<gene>
    <name evidence="12" type="ORF">OLMES_4765</name>
</gene>
<dbReference type="EMBL" id="CP021425">
    <property type="protein sequence ID" value="ARU58754.1"/>
    <property type="molecule type" value="Genomic_DNA"/>
</dbReference>
<keyword evidence="7 9" id="KW-0249">Electron transport</keyword>
<protein>
    <recommendedName>
        <fullName evidence="9">Rubredoxin</fullName>
    </recommendedName>
</protein>
<dbReference type="OrthoDB" id="9800607at2"/>
<reference evidence="12 13" key="1">
    <citation type="submission" date="2017-05" db="EMBL/GenBank/DDBJ databases">
        <title>Genomic insights into alkan degradation activity of Oleiphilus messinensis.</title>
        <authorList>
            <person name="Kozyavkin S.A."/>
            <person name="Slesarev A.I."/>
            <person name="Golyshin P.N."/>
            <person name="Korzhenkov A."/>
            <person name="Golyshina O.N."/>
            <person name="Toshchakov S.V."/>
        </authorList>
    </citation>
    <scope>NUCLEOTIDE SEQUENCE [LARGE SCALE GENOMIC DNA]</scope>
    <source>
        <strain evidence="12 13">ME102</strain>
    </source>
</reference>
<dbReference type="Gene3D" id="2.20.28.10">
    <property type="match status" value="1"/>
</dbReference>
<sequence length="55" mass="6235">MKKWQCVVCGLIYDEEKGWPDDGIEPGTAWDDVPEDWLCPDCGVGKEDFEMVEIG</sequence>
<name>A0A1Y0IH86_9GAMM</name>
<keyword evidence="4 9" id="KW-0813">Transport</keyword>
<evidence type="ECO:0000256" key="5">
    <source>
        <dbReference type="ARBA" id="ARBA00022490"/>
    </source>
</evidence>
<dbReference type="KEGG" id="ome:OLMES_4765"/>